<name>A0A8H4W0R6_9HELO</name>
<comment type="caution">
    <text evidence="6">The sequence shown here is derived from an EMBL/GenBank/DDBJ whole genome shotgun (WGS) entry which is preliminary data.</text>
</comment>
<feature type="transmembrane region" description="Helical" evidence="5">
    <location>
        <begin position="91"/>
        <end position="116"/>
    </location>
</feature>
<organism evidence="6 7">
    <name type="scientific">Cudoniella acicularis</name>
    <dbReference type="NCBI Taxonomy" id="354080"/>
    <lineage>
        <taxon>Eukaryota</taxon>
        <taxon>Fungi</taxon>
        <taxon>Dikarya</taxon>
        <taxon>Ascomycota</taxon>
        <taxon>Pezizomycotina</taxon>
        <taxon>Leotiomycetes</taxon>
        <taxon>Helotiales</taxon>
        <taxon>Tricladiaceae</taxon>
        <taxon>Cudoniella</taxon>
    </lineage>
</organism>
<evidence type="ECO:0000256" key="1">
    <source>
        <dbReference type="ARBA" id="ARBA00004141"/>
    </source>
</evidence>
<evidence type="ECO:0000256" key="4">
    <source>
        <dbReference type="ARBA" id="ARBA00023136"/>
    </source>
</evidence>
<dbReference type="AlphaFoldDB" id="A0A8H4W0R6"/>
<gene>
    <name evidence="6" type="ORF">G7Y89_g8765</name>
</gene>
<feature type="transmembrane region" description="Helical" evidence="5">
    <location>
        <begin position="217"/>
        <end position="237"/>
    </location>
</feature>
<proteinExistence type="predicted"/>
<sequence length="300" mass="33014">MIGPHLGNLSWYFICTTPQHVPKDPHDENLGLRFSDISKFKSFLGDEILGVSGGGSLGAWVFSVVFSQEGETLMTLGYTERYLSAKSPDKVALYAAQSLFIILPPSLYAATMYMIYGRIVLFVNNPSASLIRPTRVTKIFVCGDVVAFLLQAGGGGMMTSAGNASLGQKVIIGGLIFQLLFFGFFLVIALTFRRRMNNSPFSSTINSSYTKHTWQSLLRLLLIGAALIIGRCLFRVAEFGMGMDGFLMSKEAFMYIGDTMPMLIVQVMFHIVHAGNVFTSEFVAAKGVVSESYVQLNERR</sequence>
<protein>
    <submittedName>
        <fullName evidence="6">Uncharacterized protein</fullName>
    </submittedName>
</protein>
<dbReference type="OrthoDB" id="3358017at2759"/>
<dbReference type="PANTHER" id="PTHR31465">
    <property type="entry name" value="PROTEIN RTA1-RELATED"/>
    <property type="match status" value="1"/>
</dbReference>
<feature type="transmembrane region" description="Helical" evidence="5">
    <location>
        <begin position="170"/>
        <end position="192"/>
    </location>
</feature>
<reference evidence="6 7" key="1">
    <citation type="submission" date="2020-03" db="EMBL/GenBank/DDBJ databases">
        <title>Draft Genome Sequence of Cudoniella acicularis.</title>
        <authorList>
            <person name="Buettner E."/>
            <person name="Kellner H."/>
        </authorList>
    </citation>
    <scope>NUCLEOTIDE SEQUENCE [LARGE SCALE GENOMIC DNA]</scope>
    <source>
        <strain evidence="6 7">DSM 108380</strain>
    </source>
</reference>
<keyword evidence="3 5" id="KW-1133">Transmembrane helix</keyword>
<keyword evidence="2 5" id="KW-0812">Transmembrane</keyword>
<dbReference type="PANTHER" id="PTHR31465:SF33">
    <property type="entry name" value="DOMAIN PROTEIN, PUTATIVE (AFU_ORTHOLOGUE AFUA_5G01310)-RELATED"/>
    <property type="match status" value="1"/>
</dbReference>
<keyword evidence="7" id="KW-1185">Reference proteome</keyword>
<dbReference type="InterPro" id="IPR007568">
    <property type="entry name" value="RTA1"/>
</dbReference>
<comment type="subcellular location">
    <subcellularLocation>
        <location evidence="1">Membrane</location>
        <topology evidence="1">Multi-pass membrane protein</topology>
    </subcellularLocation>
</comment>
<dbReference type="Pfam" id="PF04479">
    <property type="entry name" value="RTA1"/>
    <property type="match status" value="1"/>
</dbReference>
<keyword evidence="4 5" id="KW-0472">Membrane</keyword>
<dbReference type="Proteomes" id="UP000566819">
    <property type="component" value="Unassembled WGS sequence"/>
</dbReference>
<evidence type="ECO:0000256" key="5">
    <source>
        <dbReference type="SAM" id="Phobius"/>
    </source>
</evidence>
<feature type="transmembrane region" description="Helical" evidence="5">
    <location>
        <begin position="136"/>
        <end position="158"/>
    </location>
</feature>
<evidence type="ECO:0000313" key="6">
    <source>
        <dbReference type="EMBL" id="KAF4629381.1"/>
    </source>
</evidence>
<accession>A0A8H4W0R6</accession>
<dbReference type="EMBL" id="JAAMPI010000685">
    <property type="protein sequence ID" value="KAF4629381.1"/>
    <property type="molecule type" value="Genomic_DNA"/>
</dbReference>
<feature type="transmembrane region" description="Helical" evidence="5">
    <location>
        <begin position="252"/>
        <end position="272"/>
    </location>
</feature>
<dbReference type="GO" id="GO:0016020">
    <property type="term" value="C:membrane"/>
    <property type="evidence" value="ECO:0007669"/>
    <property type="project" value="UniProtKB-SubCell"/>
</dbReference>
<evidence type="ECO:0000256" key="2">
    <source>
        <dbReference type="ARBA" id="ARBA00022692"/>
    </source>
</evidence>
<evidence type="ECO:0000313" key="7">
    <source>
        <dbReference type="Proteomes" id="UP000566819"/>
    </source>
</evidence>
<evidence type="ECO:0000256" key="3">
    <source>
        <dbReference type="ARBA" id="ARBA00022989"/>
    </source>
</evidence>